<keyword evidence="2" id="KW-0808">Transferase</keyword>
<dbReference type="Gene3D" id="2.160.10.10">
    <property type="entry name" value="Hexapeptide repeat proteins"/>
    <property type="match status" value="1"/>
</dbReference>
<dbReference type="EMBL" id="JADOTX010000001">
    <property type="protein sequence ID" value="MBG6066476.1"/>
    <property type="molecule type" value="Genomic_DNA"/>
</dbReference>
<dbReference type="InterPro" id="IPR011004">
    <property type="entry name" value="Trimer_LpxA-like_sf"/>
</dbReference>
<dbReference type="InterPro" id="IPR018357">
    <property type="entry name" value="Hexapep_transf_CS"/>
</dbReference>
<protein>
    <submittedName>
        <fullName evidence="5">Acetyltransferase-like isoleucine patch superfamily enzyme</fullName>
    </submittedName>
</protein>
<dbReference type="Proteomes" id="UP000614915">
    <property type="component" value="Unassembled WGS sequence"/>
</dbReference>
<sequence length="204" mass="22387">MFTLGRWRAPPPPARDGGGGSLLGAAGIRTGRVVRLVFAVKRGWYKLRYRRLTLGRDVEIRGRIRLRRGVRVTIGDRTRLNKLVRFAGPGEVRVGADCLLNATWIGTWTSVTVGDRCLLSDCELLDNDFHNLPPEQRHAPPSPLTRAPIVLEDNVWVGAHALVLKGVRVGRDSVVGAATVVRTDVPPGVVVVGNPQQTVKKFHD</sequence>
<evidence type="ECO:0000313" key="6">
    <source>
        <dbReference type="Proteomes" id="UP000614915"/>
    </source>
</evidence>
<name>A0ABS0JJ57_9ACTN</name>
<evidence type="ECO:0000256" key="2">
    <source>
        <dbReference type="ARBA" id="ARBA00022679"/>
    </source>
</evidence>
<evidence type="ECO:0000256" key="4">
    <source>
        <dbReference type="SAM" id="MobiDB-lite"/>
    </source>
</evidence>
<accession>A0ABS0JJ57</accession>
<evidence type="ECO:0000313" key="5">
    <source>
        <dbReference type="EMBL" id="MBG6066476.1"/>
    </source>
</evidence>
<keyword evidence="6" id="KW-1185">Reference proteome</keyword>
<dbReference type="InterPro" id="IPR001451">
    <property type="entry name" value="Hexapep"/>
</dbReference>
<proteinExistence type="inferred from homology"/>
<comment type="caution">
    <text evidence="5">The sequence shown here is derived from an EMBL/GenBank/DDBJ whole genome shotgun (WGS) entry which is preliminary data.</text>
</comment>
<dbReference type="InterPro" id="IPR051159">
    <property type="entry name" value="Hexapeptide_acetyltransf"/>
</dbReference>
<dbReference type="PROSITE" id="PS00101">
    <property type="entry name" value="HEXAPEP_TRANSFERASES"/>
    <property type="match status" value="1"/>
</dbReference>
<dbReference type="PANTHER" id="PTHR23416">
    <property type="entry name" value="SIALIC ACID SYNTHASE-RELATED"/>
    <property type="match status" value="1"/>
</dbReference>
<dbReference type="PANTHER" id="PTHR23416:SF23">
    <property type="entry name" value="ACETYLTRANSFERASE C18B11.09C-RELATED"/>
    <property type="match status" value="1"/>
</dbReference>
<gene>
    <name evidence="5" type="ORF">IW248_002763</name>
</gene>
<organism evidence="5 6">
    <name type="scientific">Micromonospora ureilytica</name>
    <dbReference type="NCBI Taxonomy" id="709868"/>
    <lineage>
        <taxon>Bacteria</taxon>
        <taxon>Bacillati</taxon>
        <taxon>Actinomycetota</taxon>
        <taxon>Actinomycetes</taxon>
        <taxon>Micromonosporales</taxon>
        <taxon>Micromonosporaceae</taxon>
        <taxon>Micromonospora</taxon>
    </lineage>
</organism>
<dbReference type="Pfam" id="PF14602">
    <property type="entry name" value="Hexapep_2"/>
    <property type="match status" value="1"/>
</dbReference>
<dbReference type="SUPFAM" id="SSF51161">
    <property type="entry name" value="Trimeric LpxA-like enzymes"/>
    <property type="match status" value="1"/>
</dbReference>
<evidence type="ECO:0000256" key="3">
    <source>
        <dbReference type="ARBA" id="ARBA00022737"/>
    </source>
</evidence>
<evidence type="ECO:0000256" key="1">
    <source>
        <dbReference type="ARBA" id="ARBA00007274"/>
    </source>
</evidence>
<keyword evidence="3" id="KW-0677">Repeat</keyword>
<feature type="region of interest" description="Disordered" evidence="4">
    <location>
        <begin position="1"/>
        <end position="20"/>
    </location>
</feature>
<comment type="similarity">
    <text evidence="1">Belongs to the transferase hexapeptide repeat family.</text>
</comment>
<reference evidence="5 6" key="1">
    <citation type="submission" date="2020-11" db="EMBL/GenBank/DDBJ databases">
        <title>Sequencing the genomes of 1000 actinobacteria strains.</title>
        <authorList>
            <person name="Klenk H.-P."/>
        </authorList>
    </citation>
    <scope>NUCLEOTIDE SEQUENCE [LARGE SCALE GENOMIC DNA]</scope>
    <source>
        <strain evidence="5 6">DSM 101692</strain>
    </source>
</reference>